<comment type="caution">
    <text evidence="1">The sequence shown here is derived from an EMBL/GenBank/DDBJ whole genome shotgun (WGS) entry which is preliminary data.</text>
</comment>
<protein>
    <recommendedName>
        <fullName evidence="3">SbsA Ig-like domain-containing protein</fullName>
    </recommendedName>
</protein>
<organism evidence="1 2">
    <name type="scientific">Leucobacter chromiireducens subsp. solipictus</name>
    <dbReference type="NCBI Taxonomy" id="398235"/>
    <lineage>
        <taxon>Bacteria</taxon>
        <taxon>Bacillati</taxon>
        <taxon>Actinomycetota</taxon>
        <taxon>Actinomycetes</taxon>
        <taxon>Micrococcales</taxon>
        <taxon>Microbacteriaceae</taxon>
        <taxon>Leucobacter</taxon>
    </lineage>
</organism>
<keyword evidence="2" id="KW-1185">Reference proteome</keyword>
<evidence type="ECO:0000313" key="2">
    <source>
        <dbReference type="Proteomes" id="UP001645859"/>
    </source>
</evidence>
<name>A0ABS1SH62_9MICO</name>
<reference evidence="1 2" key="1">
    <citation type="submission" date="2018-09" db="EMBL/GenBank/DDBJ databases">
        <title>Comparative genomics of Leucobacter spp.</title>
        <authorList>
            <person name="Reis A.C."/>
            <person name="Kolvenbach B.A."/>
            <person name="Corvini P.F.X."/>
            <person name="Nunes O.C."/>
        </authorList>
    </citation>
    <scope>NUCLEOTIDE SEQUENCE [LARGE SCALE GENOMIC DNA]</scope>
    <source>
        <strain evidence="1 2">TAN 31504</strain>
    </source>
</reference>
<evidence type="ECO:0000313" key="1">
    <source>
        <dbReference type="EMBL" id="MBL3679901.1"/>
    </source>
</evidence>
<dbReference type="RefSeq" id="WP_202345187.1">
    <property type="nucleotide sequence ID" value="NZ_BAAAPI010000004.1"/>
</dbReference>
<dbReference type="EMBL" id="QYAC01000006">
    <property type="protein sequence ID" value="MBL3679901.1"/>
    <property type="molecule type" value="Genomic_DNA"/>
</dbReference>
<proteinExistence type="predicted"/>
<evidence type="ECO:0008006" key="3">
    <source>
        <dbReference type="Google" id="ProtNLM"/>
    </source>
</evidence>
<gene>
    <name evidence="1" type="ORF">D3230_11480</name>
</gene>
<sequence length="412" mass="42631">MSASRFRARTAGILSAVLLGATGLAAANVLQPPRIIAVESRPAALAETDGANITIRLSQPIAAVAPADIRTEPEVPLTVSTAGAAVTLRLGTRLDYASTLQLTLRVTGTATGVRGELVTSLAAPDTRVTTLVRGGPGQDRFVSDDLVRGGRPTDFLPGVGVREYAMLPDRVVVLHDAGTPDSAQQALGTYAIADGTSQPVIRDTDGDLSALRADPAALSFGVVATGLVVDGQLLERALLVFDGRSATGAPAVVRDEAGAAISVADWRFVPGDGELVIRDAAGQSWRAHPLLGEPATRIPPDDPRALLLPAPDGAVTVSDGAEMLPSADRRHVIRRTADGAREWFTPPGSGSRVGAICAAPGGRIVAVEITSAEGQPDGRPGRPGLTHTVTQFRDARSGVLLRSLIGFAPHWC</sequence>
<accession>A0ABS1SH62</accession>
<dbReference type="Proteomes" id="UP001645859">
    <property type="component" value="Unassembled WGS sequence"/>
</dbReference>